<dbReference type="Gene3D" id="3.10.580.10">
    <property type="entry name" value="CBS-domain"/>
    <property type="match status" value="1"/>
</dbReference>
<dbReference type="PROSITE" id="PS51371">
    <property type="entry name" value="CBS"/>
    <property type="match status" value="2"/>
</dbReference>
<evidence type="ECO:0000256" key="1">
    <source>
        <dbReference type="ARBA" id="ARBA00023122"/>
    </source>
</evidence>
<evidence type="ECO:0000313" key="4">
    <source>
        <dbReference type="EMBL" id="MBZ0156049.1"/>
    </source>
</evidence>
<evidence type="ECO:0000256" key="2">
    <source>
        <dbReference type="PROSITE-ProRule" id="PRU00703"/>
    </source>
</evidence>
<accession>A0A953LZU6</accession>
<dbReference type="PANTHER" id="PTHR43080">
    <property type="entry name" value="CBS DOMAIN-CONTAINING PROTEIN CBSX3, MITOCHONDRIAL"/>
    <property type="match status" value="1"/>
</dbReference>
<dbReference type="AlphaFoldDB" id="A0A953LZU6"/>
<dbReference type="Pfam" id="PF00571">
    <property type="entry name" value="CBS"/>
    <property type="match status" value="2"/>
</dbReference>
<reference evidence="4" key="1">
    <citation type="journal article" date="2021" name="bioRxiv">
        <title>Unraveling nitrogen, sulfur and carbon metabolic pathways and microbial community transcriptional responses to substrate deprivation and toxicity stresses in a bioreactor mimicking anoxic brackish coastal sediment conditions.</title>
        <authorList>
            <person name="Martins P.D."/>
            <person name="Echeveste M.J."/>
            <person name="Arshad A."/>
            <person name="Kurth J."/>
            <person name="Ouboter H."/>
            <person name="Jetten M.S.M."/>
            <person name="Welte C.U."/>
        </authorList>
    </citation>
    <scope>NUCLEOTIDE SEQUENCE</scope>
    <source>
        <strain evidence="4">MAG_39</strain>
    </source>
</reference>
<dbReference type="SUPFAM" id="SSF54631">
    <property type="entry name" value="CBS-domain pair"/>
    <property type="match status" value="1"/>
</dbReference>
<dbReference type="InterPro" id="IPR046342">
    <property type="entry name" value="CBS_dom_sf"/>
</dbReference>
<dbReference type="InterPro" id="IPR051257">
    <property type="entry name" value="Diverse_CBS-Domain"/>
</dbReference>
<dbReference type="PANTHER" id="PTHR43080:SF2">
    <property type="entry name" value="CBS DOMAIN-CONTAINING PROTEIN"/>
    <property type="match status" value="1"/>
</dbReference>
<comment type="caution">
    <text evidence="4">The sequence shown here is derived from an EMBL/GenBank/DDBJ whole genome shotgun (WGS) entry which is preliminary data.</text>
</comment>
<organism evidence="4 5">
    <name type="scientific">Candidatus Nitrobium versatile</name>
    <dbReference type="NCBI Taxonomy" id="2884831"/>
    <lineage>
        <taxon>Bacteria</taxon>
        <taxon>Pseudomonadati</taxon>
        <taxon>Nitrospirota</taxon>
        <taxon>Nitrospiria</taxon>
        <taxon>Nitrospirales</taxon>
        <taxon>Nitrospiraceae</taxon>
        <taxon>Candidatus Nitrobium</taxon>
    </lineage>
</organism>
<sequence>MSCITARDIMHPRMSIPAKDRGTDIVKRLLCPYPALPVVNENLEVIGIVSEYDMLEAVRQGKTLYEIEAQSIMSCGHAEHGYCTNPITVMPETRIEDVVEIMYSLHCFMLPVVEHKKLVGIIGRKQIINSLAETGFWPEHEFKMKVPSSTVGAGA</sequence>
<gene>
    <name evidence="4" type="ORF">K8I29_07515</name>
</gene>
<feature type="domain" description="CBS" evidence="3">
    <location>
        <begin position="82"/>
        <end position="139"/>
    </location>
</feature>
<dbReference type="SMART" id="SM00116">
    <property type="entry name" value="CBS"/>
    <property type="match status" value="2"/>
</dbReference>
<evidence type="ECO:0000313" key="5">
    <source>
        <dbReference type="Proteomes" id="UP000705867"/>
    </source>
</evidence>
<dbReference type="InterPro" id="IPR000644">
    <property type="entry name" value="CBS_dom"/>
</dbReference>
<name>A0A953LZU6_9BACT</name>
<proteinExistence type="predicted"/>
<dbReference type="EMBL" id="JAIOIV010000061">
    <property type="protein sequence ID" value="MBZ0156049.1"/>
    <property type="molecule type" value="Genomic_DNA"/>
</dbReference>
<keyword evidence="1 2" id="KW-0129">CBS domain</keyword>
<protein>
    <submittedName>
        <fullName evidence="4">CBS domain-containing protein</fullName>
    </submittedName>
</protein>
<reference evidence="4" key="2">
    <citation type="submission" date="2021-08" db="EMBL/GenBank/DDBJ databases">
        <authorList>
            <person name="Dalcin Martins P."/>
        </authorList>
    </citation>
    <scope>NUCLEOTIDE SEQUENCE</scope>
    <source>
        <strain evidence="4">MAG_39</strain>
    </source>
</reference>
<dbReference type="Proteomes" id="UP000705867">
    <property type="component" value="Unassembled WGS sequence"/>
</dbReference>
<feature type="domain" description="CBS" evidence="3">
    <location>
        <begin position="9"/>
        <end position="64"/>
    </location>
</feature>
<evidence type="ECO:0000259" key="3">
    <source>
        <dbReference type="PROSITE" id="PS51371"/>
    </source>
</evidence>